<dbReference type="PANTHER" id="PTHR34504">
    <property type="entry name" value="ANTITOXIN HICB"/>
    <property type="match status" value="1"/>
</dbReference>
<comment type="caution">
    <text evidence="1">The sequence shown here is derived from an EMBL/GenBank/DDBJ whole genome shotgun (WGS) entry which is preliminary data.</text>
</comment>
<dbReference type="SUPFAM" id="SSF143100">
    <property type="entry name" value="TTHA1013/TTHA0281-like"/>
    <property type="match status" value="1"/>
</dbReference>
<dbReference type="InterPro" id="IPR051404">
    <property type="entry name" value="TA_system_antitoxin"/>
</dbReference>
<keyword evidence="2" id="KW-1185">Reference proteome</keyword>
<dbReference type="InterPro" id="IPR035069">
    <property type="entry name" value="TTHA1013/TTHA0281-like"/>
</dbReference>
<accession>A0ABU8YTJ6</accession>
<name>A0ABU8YTJ6_9CYAN</name>
<dbReference type="EMBL" id="JBBLXS010000414">
    <property type="protein sequence ID" value="MEK0187698.1"/>
    <property type="molecule type" value="Genomic_DNA"/>
</dbReference>
<proteinExistence type="predicted"/>
<organism evidence="1 2">
    <name type="scientific">Microcoleus anatoxicus PTRS2</name>
    <dbReference type="NCBI Taxonomy" id="2705321"/>
    <lineage>
        <taxon>Bacteria</taxon>
        <taxon>Bacillati</taxon>
        <taxon>Cyanobacteriota</taxon>
        <taxon>Cyanophyceae</taxon>
        <taxon>Oscillatoriophycideae</taxon>
        <taxon>Oscillatoriales</taxon>
        <taxon>Microcoleaceae</taxon>
        <taxon>Microcoleus</taxon>
        <taxon>Microcoleus anatoxicus</taxon>
    </lineage>
</organism>
<dbReference type="Proteomes" id="UP001384579">
    <property type="component" value="Unassembled WGS sequence"/>
</dbReference>
<sequence length="76" mass="8779">MNIHYSIIIQWSEEDQLFVVSLPEFTDVMQPCTHGHTYEEAAKHGQELLETLIELYQEDGKPLPEPQTLGKRLQIA</sequence>
<evidence type="ECO:0000313" key="1">
    <source>
        <dbReference type="EMBL" id="MEK0187698.1"/>
    </source>
</evidence>
<protein>
    <submittedName>
        <fullName evidence="1">Type II toxin-antitoxin system HicB family antitoxin</fullName>
    </submittedName>
</protein>
<gene>
    <name evidence="1" type="ORF">WMG39_23030</name>
</gene>
<reference evidence="1 2" key="1">
    <citation type="journal article" date="2020" name="Harmful Algae">
        <title>Molecular and morphological characterization of a novel dihydroanatoxin-a producing Microcoleus species (cyanobacteria) from the Russian River, California, USA.</title>
        <authorList>
            <person name="Conklin K.Y."/>
            <person name="Stancheva R."/>
            <person name="Otten T.G."/>
            <person name="Fadness R."/>
            <person name="Boyer G.L."/>
            <person name="Read B."/>
            <person name="Zhang X."/>
            <person name="Sheath R.G."/>
        </authorList>
    </citation>
    <scope>NUCLEOTIDE SEQUENCE [LARGE SCALE GENOMIC DNA]</scope>
    <source>
        <strain evidence="1 2">PTRS2</strain>
    </source>
</reference>
<dbReference type="Gene3D" id="3.30.160.250">
    <property type="match status" value="1"/>
</dbReference>
<evidence type="ECO:0000313" key="2">
    <source>
        <dbReference type="Proteomes" id="UP001384579"/>
    </source>
</evidence>
<dbReference type="RefSeq" id="WP_340520809.1">
    <property type="nucleotide sequence ID" value="NZ_JBBLXS010000414.1"/>
</dbReference>
<dbReference type="PANTHER" id="PTHR34504:SF2">
    <property type="entry name" value="UPF0150 PROTEIN SSL0259"/>
    <property type="match status" value="1"/>
</dbReference>